<reference evidence="2 3" key="1">
    <citation type="submission" date="2018-06" db="EMBL/GenBank/DDBJ databases">
        <title>Genomic Encyclopedia of Archaeal and Bacterial Type Strains, Phase II (KMG-II): from individual species to whole genera.</title>
        <authorList>
            <person name="Goeker M."/>
        </authorList>
    </citation>
    <scope>NUCLEOTIDE SEQUENCE [LARGE SCALE GENOMIC DNA]</scope>
    <source>
        <strain evidence="2 3">DSM 23857</strain>
    </source>
</reference>
<proteinExistence type="predicted"/>
<evidence type="ECO:0000256" key="1">
    <source>
        <dbReference type="SAM" id="MobiDB-lite"/>
    </source>
</evidence>
<name>A0A327QL53_9BACT</name>
<organism evidence="2 3">
    <name type="scientific">Chitinophaga skermanii</name>
    <dbReference type="NCBI Taxonomy" id="331697"/>
    <lineage>
        <taxon>Bacteria</taxon>
        <taxon>Pseudomonadati</taxon>
        <taxon>Bacteroidota</taxon>
        <taxon>Chitinophagia</taxon>
        <taxon>Chitinophagales</taxon>
        <taxon>Chitinophagaceae</taxon>
        <taxon>Chitinophaga</taxon>
    </lineage>
</organism>
<dbReference type="AlphaFoldDB" id="A0A327QL53"/>
<dbReference type="RefSeq" id="WP_111597649.1">
    <property type="nucleotide sequence ID" value="NZ_QLLL01000004.1"/>
</dbReference>
<dbReference type="EMBL" id="QLLL01000004">
    <property type="protein sequence ID" value="RAJ05020.1"/>
    <property type="molecule type" value="Genomic_DNA"/>
</dbReference>
<keyword evidence="3" id="KW-1185">Reference proteome</keyword>
<protein>
    <submittedName>
        <fullName evidence="2">Uncharacterized protein</fullName>
    </submittedName>
</protein>
<evidence type="ECO:0000313" key="2">
    <source>
        <dbReference type="EMBL" id="RAJ05020.1"/>
    </source>
</evidence>
<accession>A0A327QL53</accession>
<dbReference type="Proteomes" id="UP000249547">
    <property type="component" value="Unassembled WGS sequence"/>
</dbReference>
<dbReference type="OrthoDB" id="9935816at2"/>
<evidence type="ECO:0000313" key="3">
    <source>
        <dbReference type="Proteomes" id="UP000249547"/>
    </source>
</evidence>
<comment type="caution">
    <text evidence="2">The sequence shown here is derived from an EMBL/GenBank/DDBJ whole genome shotgun (WGS) entry which is preliminary data.</text>
</comment>
<sequence>MKLPAILKNVGSYNGISAVQRNANRGNTHGISLQSDIEACVRTGNLDGNPVDHCYIRLIGNNGSIEDSISFGPDETGNPDKRPNRPNACHLVRKNISPASWQKIKSYYREHCGTKEFEFRKHDCCTCTASALNTIGERAPAFVTKANPTT</sequence>
<gene>
    <name evidence="2" type="ORF">LX64_02174</name>
</gene>
<feature type="region of interest" description="Disordered" evidence="1">
    <location>
        <begin position="67"/>
        <end position="86"/>
    </location>
</feature>